<keyword evidence="1" id="KW-0472">Membrane</keyword>
<accession>A0A323UFT6</accession>
<evidence type="ECO:0008006" key="4">
    <source>
        <dbReference type="Google" id="ProtNLM"/>
    </source>
</evidence>
<reference evidence="2 3" key="1">
    <citation type="submission" date="2018-06" db="EMBL/GenBank/DDBJ databases">
        <title>Draft Whole-Genome Sequence of the purple photosynthetic bacterium Rhodospeudomonas palustris XCP.</title>
        <authorList>
            <person name="Rayyan A."/>
            <person name="Meyer T.E."/>
            <person name="Kyndt J.A."/>
        </authorList>
    </citation>
    <scope>NUCLEOTIDE SEQUENCE [LARGE SCALE GENOMIC DNA]</scope>
    <source>
        <strain evidence="2 3">XCP</strain>
    </source>
</reference>
<keyword evidence="1" id="KW-0812">Transmembrane</keyword>
<proteinExistence type="predicted"/>
<dbReference type="EMBL" id="QKQS01000026">
    <property type="protein sequence ID" value="PZA09826.1"/>
    <property type="molecule type" value="Genomic_DNA"/>
</dbReference>
<evidence type="ECO:0000313" key="3">
    <source>
        <dbReference type="Proteomes" id="UP000248134"/>
    </source>
</evidence>
<organism evidence="2 3">
    <name type="scientific">Rhodopseudomonas palustris</name>
    <dbReference type="NCBI Taxonomy" id="1076"/>
    <lineage>
        <taxon>Bacteria</taxon>
        <taxon>Pseudomonadati</taxon>
        <taxon>Pseudomonadota</taxon>
        <taxon>Alphaproteobacteria</taxon>
        <taxon>Hyphomicrobiales</taxon>
        <taxon>Nitrobacteraceae</taxon>
        <taxon>Rhodopseudomonas</taxon>
    </lineage>
</organism>
<sequence length="66" mass="6881">MFKVAVVVWIIGGATLAGMLMVAVLVVPSLSAEAMHWIPIAVGCGFVIAMPVSFVVARKIATPSVR</sequence>
<feature type="transmembrane region" description="Helical" evidence="1">
    <location>
        <begin position="7"/>
        <end position="30"/>
    </location>
</feature>
<dbReference type="AlphaFoldDB" id="A0A323UFT6"/>
<protein>
    <recommendedName>
        <fullName evidence="4">CTP synthetase</fullName>
    </recommendedName>
</protein>
<feature type="transmembrane region" description="Helical" evidence="1">
    <location>
        <begin position="36"/>
        <end position="57"/>
    </location>
</feature>
<dbReference type="OrthoDB" id="8454943at2"/>
<dbReference type="Proteomes" id="UP000248134">
    <property type="component" value="Unassembled WGS sequence"/>
</dbReference>
<evidence type="ECO:0000256" key="1">
    <source>
        <dbReference type="SAM" id="Phobius"/>
    </source>
</evidence>
<name>A0A323UFT6_RHOPL</name>
<dbReference type="RefSeq" id="WP_110788200.1">
    <property type="nucleotide sequence ID" value="NZ_QKQS01000026.1"/>
</dbReference>
<keyword evidence="1" id="KW-1133">Transmembrane helix</keyword>
<evidence type="ECO:0000313" key="2">
    <source>
        <dbReference type="EMBL" id="PZA09826.1"/>
    </source>
</evidence>
<gene>
    <name evidence="2" type="ORF">DNX69_20965</name>
</gene>
<comment type="caution">
    <text evidence="2">The sequence shown here is derived from an EMBL/GenBank/DDBJ whole genome shotgun (WGS) entry which is preliminary data.</text>
</comment>